<dbReference type="InterPro" id="IPR013128">
    <property type="entry name" value="Peptidase_C1A"/>
</dbReference>
<keyword evidence="6" id="KW-1185">Reference proteome</keyword>
<feature type="chain" id="PRO_5041444010" description="Peptidase C1A papain C-terminal domain-containing protein" evidence="3">
    <location>
        <begin position="25"/>
        <end position="189"/>
    </location>
</feature>
<dbReference type="Pfam" id="PF00112">
    <property type="entry name" value="Peptidase_C1"/>
    <property type="match status" value="1"/>
</dbReference>
<keyword evidence="3" id="KW-0732">Signal</keyword>
<dbReference type="AlphaFoldDB" id="A0AA41S7R1"/>
<name>A0AA41S7R1_PAPNU</name>
<dbReference type="InterPro" id="IPR025661">
    <property type="entry name" value="Pept_asp_AS"/>
</dbReference>
<dbReference type="PROSITE" id="PS00640">
    <property type="entry name" value="THIOL_PROTEASE_ASN"/>
    <property type="match status" value="1"/>
</dbReference>
<evidence type="ECO:0000256" key="2">
    <source>
        <dbReference type="ARBA" id="ARBA00023157"/>
    </source>
</evidence>
<dbReference type="SUPFAM" id="SSF54001">
    <property type="entry name" value="Cysteine proteinases"/>
    <property type="match status" value="1"/>
</dbReference>
<dbReference type="GO" id="GO:0006508">
    <property type="term" value="P:proteolysis"/>
    <property type="evidence" value="ECO:0007669"/>
    <property type="project" value="InterPro"/>
</dbReference>
<dbReference type="SMART" id="SM00645">
    <property type="entry name" value="Pept_C1"/>
    <property type="match status" value="1"/>
</dbReference>
<evidence type="ECO:0000313" key="5">
    <source>
        <dbReference type="EMBL" id="MCL7034569.1"/>
    </source>
</evidence>
<comment type="similarity">
    <text evidence="1">Belongs to the peptidase C1 family.</text>
</comment>
<feature type="domain" description="Peptidase C1A papain C-terminal" evidence="4">
    <location>
        <begin position="1"/>
        <end position="188"/>
    </location>
</feature>
<feature type="signal peptide" evidence="3">
    <location>
        <begin position="1"/>
        <end position="24"/>
    </location>
</feature>
<keyword evidence="2" id="KW-1015">Disulfide bond</keyword>
<dbReference type="InterPro" id="IPR000668">
    <property type="entry name" value="Peptidase_C1A_C"/>
</dbReference>
<evidence type="ECO:0000256" key="1">
    <source>
        <dbReference type="ARBA" id="ARBA00008455"/>
    </source>
</evidence>
<evidence type="ECO:0000256" key="3">
    <source>
        <dbReference type="SAM" id="SignalP"/>
    </source>
</evidence>
<dbReference type="PANTHER" id="PTHR12411">
    <property type="entry name" value="CYSTEINE PROTEASE FAMILY C1-RELATED"/>
    <property type="match status" value="1"/>
</dbReference>
<sequence>MTLDNFWILINVYVSLSVQQLVDCDRRENQGCDGGLMDYAYKFIVRNKGLTTEAKYPYKGVDGTCNLKKSTAPAARITSYKAVPANNEKALLNAVAKQPVSAAVSAGGFHFQFYSSGVFTGKCGTDVDHGVTVVGYGGSMHRGRKIKYWLVKNSWGAGWGENGYIRMQRDVKAKQGLCGIAMAASYPIA</sequence>
<proteinExistence type="inferred from homology"/>
<dbReference type="Gene3D" id="3.90.70.10">
    <property type="entry name" value="Cysteine proteinases"/>
    <property type="match status" value="1"/>
</dbReference>
<comment type="caution">
    <text evidence="5">The sequence shown here is derived from an EMBL/GenBank/DDBJ whole genome shotgun (WGS) entry which is preliminary data.</text>
</comment>
<dbReference type="PROSITE" id="PS00639">
    <property type="entry name" value="THIOL_PROTEASE_HIS"/>
    <property type="match status" value="1"/>
</dbReference>
<dbReference type="InterPro" id="IPR038765">
    <property type="entry name" value="Papain-like_cys_pep_sf"/>
</dbReference>
<organism evidence="5 6">
    <name type="scientific">Papaver nudicaule</name>
    <name type="common">Iceland poppy</name>
    <dbReference type="NCBI Taxonomy" id="74823"/>
    <lineage>
        <taxon>Eukaryota</taxon>
        <taxon>Viridiplantae</taxon>
        <taxon>Streptophyta</taxon>
        <taxon>Embryophyta</taxon>
        <taxon>Tracheophyta</taxon>
        <taxon>Spermatophyta</taxon>
        <taxon>Magnoliopsida</taxon>
        <taxon>Ranunculales</taxon>
        <taxon>Papaveraceae</taxon>
        <taxon>Papaveroideae</taxon>
        <taxon>Papaver</taxon>
    </lineage>
</organism>
<accession>A0AA41S7R1</accession>
<dbReference type="EMBL" id="JAJJMA010147028">
    <property type="protein sequence ID" value="MCL7034569.1"/>
    <property type="molecule type" value="Genomic_DNA"/>
</dbReference>
<dbReference type="CDD" id="cd02248">
    <property type="entry name" value="Peptidase_C1A"/>
    <property type="match status" value="1"/>
</dbReference>
<protein>
    <recommendedName>
        <fullName evidence="4">Peptidase C1A papain C-terminal domain-containing protein</fullName>
    </recommendedName>
</protein>
<dbReference type="InterPro" id="IPR025660">
    <property type="entry name" value="Pept_his_AS"/>
</dbReference>
<dbReference type="GO" id="GO:0008234">
    <property type="term" value="F:cysteine-type peptidase activity"/>
    <property type="evidence" value="ECO:0007669"/>
    <property type="project" value="InterPro"/>
</dbReference>
<dbReference type="InterPro" id="IPR039417">
    <property type="entry name" value="Peptidase_C1A_papain-like"/>
</dbReference>
<dbReference type="Proteomes" id="UP001177140">
    <property type="component" value="Unassembled WGS sequence"/>
</dbReference>
<gene>
    <name evidence="5" type="ORF">MKW94_008632</name>
</gene>
<evidence type="ECO:0000259" key="4">
    <source>
        <dbReference type="SMART" id="SM00645"/>
    </source>
</evidence>
<evidence type="ECO:0000313" key="6">
    <source>
        <dbReference type="Proteomes" id="UP001177140"/>
    </source>
</evidence>
<reference evidence="5" key="1">
    <citation type="submission" date="2022-03" db="EMBL/GenBank/DDBJ databases">
        <title>A functionally conserved STORR gene fusion in Papaver species that diverged 16.8 million years ago.</title>
        <authorList>
            <person name="Catania T."/>
        </authorList>
    </citation>
    <scope>NUCLEOTIDE SEQUENCE</scope>
    <source>
        <strain evidence="5">S-191538</strain>
    </source>
</reference>